<dbReference type="Proteomes" id="UP000198921">
    <property type="component" value="Unassembled WGS sequence"/>
</dbReference>
<dbReference type="Gene3D" id="3.40.50.720">
    <property type="entry name" value="NAD(P)-binding Rossmann-like Domain"/>
    <property type="match status" value="1"/>
</dbReference>
<dbReference type="InterPro" id="IPR036291">
    <property type="entry name" value="NAD(P)-bd_dom_sf"/>
</dbReference>
<evidence type="ECO:0000313" key="2">
    <source>
        <dbReference type="EMBL" id="SDZ01811.1"/>
    </source>
</evidence>
<sequence>MAELVAFLASDAASFVTGSNYEVDGGYLARQSPGRHNARRTQDSCPAGALR</sequence>
<dbReference type="SUPFAM" id="SSF51735">
    <property type="entry name" value="NAD(P)-binding Rossmann-fold domains"/>
    <property type="match status" value="1"/>
</dbReference>
<evidence type="ECO:0000256" key="1">
    <source>
        <dbReference type="SAM" id="MobiDB-lite"/>
    </source>
</evidence>
<accession>A0A1H3PLB4</accession>
<gene>
    <name evidence="2" type="ORF">SAMN05660209_04384</name>
</gene>
<dbReference type="AlphaFoldDB" id="A0A1H3PLB4"/>
<name>A0A1H3PLB4_9ACTN</name>
<evidence type="ECO:0008006" key="4">
    <source>
        <dbReference type="Google" id="ProtNLM"/>
    </source>
</evidence>
<keyword evidence="3" id="KW-1185">Reference proteome</keyword>
<dbReference type="InterPro" id="IPR002347">
    <property type="entry name" value="SDR_fam"/>
</dbReference>
<protein>
    <recommendedName>
        <fullName evidence="4">Enoyl-(Acyl carrier protein) reductase</fullName>
    </recommendedName>
</protein>
<organism evidence="2 3">
    <name type="scientific">Geodermatophilus africanus</name>
    <dbReference type="NCBI Taxonomy" id="1137993"/>
    <lineage>
        <taxon>Bacteria</taxon>
        <taxon>Bacillati</taxon>
        <taxon>Actinomycetota</taxon>
        <taxon>Actinomycetes</taxon>
        <taxon>Geodermatophilales</taxon>
        <taxon>Geodermatophilaceae</taxon>
        <taxon>Geodermatophilus</taxon>
    </lineage>
</organism>
<proteinExistence type="predicted"/>
<feature type="region of interest" description="Disordered" evidence="1">
    <location>
        <begin position="28"/>
        <end position="51"/>
    </location>
</feature>
<evidence type="ECO:0000313" key="3">
    <source>
        <dbReference type="Proteomes" id="UP000198921"/>
    </source>
</evidence>
<reference evidence="3" key="1">
    <citation type="submission" date="2016-10" db="EMBL/GenBank/DDBJ databases">
        <authorList>
            <person name="Varghese N."/>
            <person name="Submissions S."/>
        </authorList>
    </citation>
    <scope>NUCLEOTIDE SEQUENCE [LARGE SCALE GENOMIC DNA]</scope>
    <source>
        <strain evidence="3">DSM 45422</strain>
    </source>
</reference>
<dbReference type="EMBL" id="FNOT01000016">
    <property type="protein sequence ID" value="SDZ01811.1"/>
    <property type="molecule type" value="Genomic_DNA"/>
</dbReference>
<dbReference type="Pfam" id="PF13561">
    <property type="entry name" value="adh_short_C2"/>
    <property type="match status" value="1"/>
</dbReference>